<evidence type="ECO:0000259" key="3">
    <source>
        <dbReference type="Pfam" id="PF04740"/>
    </source>
</evidence>
<organism evidence="4 5">
    <name type="scientific">Xylocopilactobacillus apicola</name>
    <dbReference type="NCBI Taxonomy" id="2932184"/>
    <lineage>
        <taxon>Bacteria</taxon>
        <taxon>Bacillati</taxon>
        <taxon>Bacillota</taxon>
        <taxon>Bacilli</taxon>
        <taxon>Lactobacillales</taxon>
        <taxon>Lactobacillaceae</taxon>
        <taxon>Xylocopilactobacillus</taxon>
    </lineage>
</organism>
<accession>A0AAU9CZ74</accession>
<dbReference type="Proteomes" id="UP001321861">
    <property type="component" value="Chromosome"/>
</dbReference>
<proteinExistence type="inferred from homology"/>
<dbReference type="Pfam" id="PF11311">
    <property type="entry name" value="DUF3114"/>
    <property type="match status" value="1"/>
</dbReference>
<gene>
    <name evidence="4" type="ORF">XA3_01670</name>
</gene>
<evidence type="ECO:0000313" key="4">
    <source>
        <dbReference type="EMBL" id="BDR57726.1"/>
    </source>
</evidence>
<dbReference type="AlphaFoldDB" id="A0AAU9CZ74"/>
<keyword evidence="2" id="KW-0175">Coiled coil</keyword>
<dbReference type="SUPFAM" id="SSF58104">
    <property type="entry name" value="Methyl-accepting chemotaxis protein (MCP) signaling domain"/>
    <property type="match status" value="1"/>
</dbReference>
<feature type="domain" description="LXG" evidence="3">
    <location>
        <begin position="6"/>
        <end position="193"/>
    </location>
</feature>
<dbReference type="EMBL" id="AP026802">
    <property type="protein sequence ID" value="BDR57726.1"/>
    <property type="molecule type" value="Genomic_DNA"/>
</dbReference>
<dbReference type="Pfam" id="PF04740">
    <property type="entry name" value="LXG"/>
    <property type="match status" value="1"/>
</dbReference>
<name>A0AAU9CZ74_9LACO</name>
<evidence type="ECO:0000313" key="5">
    <source>
        <dbReference type="Proteomes" id="UP001321861"/>
    </source>
</evidence>
<dbReference type="RefSeq" id="WP_317635673.1">
    <property type="nucleotide sequence ID" value="NZ_AP026802.1"/>
</dbReference>
<evidence type="ECO:0000256" key="2">
    <source>
        <dbReference type="SAM" id="Coils"/>
    </source>
</evidence>
<comment type="similarity">
    <text evidence="1">In the N-terminal section; belongs to the LXG family.</text>
</comment>
<dbReference type="InterPro" id="IPR006829">
    <property type="entry name" value="LXG_dom"/>
</dbReference>
<dbReference type="KEGG" id="xap:XA3_01670"/>
<dbReference type="InterPro" id="IPR021462">
    <property type="entry name" value="DUF3114"/>
</dbReference>
<sequence length="520" mass="58347">MVKIKMSEVLENYESLKRDADLLQNALKDVNESMLGVPKTENFHGRAQTLMLDYTQKIHETSTKKLNQNLEDLTKQMHQMINIFKSSVDNSDDAVIISENLTEVSRKVKNAQTSNISGENLANNAAAKAASAGADVYKLSSSCDELLHNLNRHIDKTKTNLMTFHSRKDLDKSFDNIGRSAVRVNTVISSIDTVSLHGDEKFILGALLEELAAEGWSEAGLKSLNKFIDKKMLNAKDRVKVLNNIAKSVREVGSDAFNALIRPYAKKNVKDQTAKGALKIMLKYLGAEMKDGYLKIPNGFPTNLDPFHNEFLQKLLPKVVQNAFPFDGKKPGGLSTARGDLAAAIHQLRYYVSYANAVYVENEAKKLGIKPAAFLDLLTKEGDENKNNYFLTLENNRKYGKEMNFDTLLNNYMDVKLTFESSRPHNKLTSFKATEDDLEGISEVQKNLTKAGITDIKDLTNYNNYKLLSKFNVEFIVNNQTGDLVKVNLNNTAGKNALDYKNWDFNDLNGFINGPFLQLF</sequence>
<protein>
    <recommendedName>
        <fullName evidence="3">LXG domain-containing protein</fullName>
    </recommendedName>
</protein>
<evidence type="ECO:0000256" key="1">
    <source>
        <dbReference type="ARBA" id="ARBA00034117"/>
    </source>
</evidence>
<feature type="coiled-coil region" evidence="2">
    <location>
        <begin position="6"/>
        <end position="33"/>
    </location>
</feature>
<keyword evidence="5" id="KW-1185">Reference proteome</keyword>
<reference evidence="4 5" key="1">
    <citation type="journal article" date="2023" name="Microbiol. Spectr.">
        <title>Symbiosis of Carpenter Bees with Uncharacterized Lactic Acid Bacteria Showing NAD Auxotrophy.</title>
        <authorList>
            <person name="Kawasaki S."/>
            <person name="Ozawa K."/>
            <person name="Mori T."/>
            <person name="Yamamoto A."/>
            <person name="Ito M."/>
            <person name="Ohkuma M."/>
            <person name="Sakamoto M."/>
            <person name="Matsutani M."/>
        </authorList>
    </citation>
    <scope>NUCLEOTIDE SEQUENCE [LARGE SCALE GENOMIC DNA]</scope>
    <source>
        <strain evidence="4 5">XA3</strain>
    </source>
</reference>